<dbReference type="GO" id="GO:0009423">
    <property type="term" value="P:chorismate biosynthetic process"/>
    <property type="evidence" value="ECO:0007669"/>
    <property type="project" value="UniProtKB-UniRule"/>
</dbReference>
<keyword evidence="5 7" id="KW-0067">ATP-binding</keyword>
<comment type="caution">
    <text evidence="7">Lacks conserved residue(s) required for the propagation of feature annotation.</text>
</comment>
<evidence type="ECO:0000256" key="2">
    <source>
        <dbReference type="ARBA" id="ARBA00022679"/>
    </source>
</evidence>
<dbReference type="InterPro" id="IPR027417">
    <property type="entry name" value="P-loop_NTPase"/>
</dbReference>
<feature type="binding site" evidence="7">
    <location>
        <position position="272"/>
    </location>
    <ligand>
        <name>substrate</name>
    </ligand>
</feature>
<evidence type="ECO:0000256" key="1">
    <source>
        <dbReference type="ARBA" id="ARBA00022605"/>
    </source>
</evidence>
<dbReference type="SUPFAM" id="SSF51735">
    <property type="entry name" value="NAD(P)-binding Rossmann-fold domains"/>
    <property type="match status" value="1"/>
</dbReference>
<dbReference type="Gene3D" id="3.40.50.300">
    <property type="entry name" value="P-loop containing nucleotide triphosphate hydrolases"/>
    <property type="match status" value="1"/>
</dbReference>
<comment type="caution">
    <text evidence="8">The sequence shown here is derived from an EMBL/GenBank/DDBJ whole genome shotgun (WGS) entry which is preliminary data.</text>
</comment>
<keyword evidence="6 7" id="KW-0057">Aromatic amino acid biosynthesis</keyword>
<comment type="pathway">
    <text evidence="7">Metabolic intermediate biosynthesis; chorismate biosynthesis; chorismate from D-erythrose 4-phosphate and phosphoenolpyruvate: step 5/7.</text>
</comment>
<dbReference type="Gene3D" id="3.40.50.720">
    <property type="entry name" value="NAD(P)-binding Rossmann-like Domain"/>
    <property type="match status" value="1"/>
</dbReference>
<keyword evidence="9" id="KW-1185">Reference proteome</keyword>
<comment type="similarity">
    <text evidence="7">Belongs to the shikimate kinase family.</text>
</comment>
<dbReference type="Proteomes" id="UP000470082">
    <property type="component" value="Unassembled WGS sequence"/>
</dbReference>
<dbReference type="PRINTS" id="PR01100">
    <property type="entry name" value="SHIKIMTKNASE"/>
</dbReference>
<keyword evidence="7" id="KW-0963">Cytoplasm</keyword>
<feature type="binding site" evidence="7">
    <location>
        <position position="318"/>
    </location>
    <ligand>
        <name>substrate</name>
    </ligand>
</feature>
<protein>
    <recommendedName>
        <fullName evidence="7">Shikimate kinase</fullName>
        <shortName evidence="7">SK</shortName>
        <ecNumber evidence="7">2.7.1.71</ecNumber>
    </recommendedName>
</protein>
<feature type="binding site" evidence="7">
    <location>
        <position position="369"/>
    </location>
    <ligand>
        <name>substrate</name>
    </ligand>
</feature>
<comment type="subunit">
    <text evidence="7">Monomer.</text>
</comment>
<dbReference type="PANTHER" id="PTHR21087:SF16">
    <property type="entry name" value="SHIKIMATE KINASE 1, CHLOROPLASTIC"/>
    <property type="match status" value="1"/>
</dbReference>
<dbReference type="AlphaFoldDB" id="A0A7X2N1C1"/>
<dbReference type="EC" id="2.7.1.71" evidence="7"/>
<keyword evidence="3 7" id="KW-0547">Nucleotide-binding</keyword>
<evidence type="ECO:0000313" key="8">
    <source>
        <dbReference type="EMBL" id="MSS00640.1"/>
    </source>
</evidence>
<keyword evidence="2 7" id="KW-0808">Transferase</keyword>
<accession>A0A7X2N1C1</accession>
<evidence type="ECO:0000256" key="5">
    <source>
        <dbReference type="ARBA" id="ARBA00022840"/>
    </source>
</evidence>
<evidence type="ECO:0000256" key="6">
    <source>
        <dbReference type="ARBA" id="ARBA00023141"/>
    </source>
</evidence>
<name>A0A7X2N1C1_9FIRM</name>
<feature type="binding site" evidence="7">
    <location>
        <position position="254"/>
    </location>
    <ligand>
        <name>Mg(2+)</name>
        <dbReference type="ChEBI" id="CHEBI:18420"/>
    </ligand>
</feature>
<comment type="cofactor">
    <cofactor evidence="7">
        <name>Mg(2+)</name>
        <dbReference type="ChEBI" id="CHEBI:18420"/>
    </cofactor>
    <text evidence="7">Binds 1 Mg(2+) ion per subunit.</text>
</comment>
<comment type="function">
    <text evidence="7">Catalyzes the specific phosphorylation of the 3-hydroxyl group of shikimic acid using ATP as a cosubstrate.</text>
</comment>
<comment type="catalytic activity">
    <reaction evidence="7">
        <text>shikimate + ATP = 3-phosphoshikimate + ADP + H(+)</text>
        <dbReference type="Rhea" id="RHEA:13121"/>
        <dbReference type="ChEBI" id="CHEBI:15378"/>
        <dbReference type="ChEBI" id="CHEBI:30616"/>
        <dbReference type="ChEBI" id="CHEBI:36208"/>
        <dbReference type="ChEBI" id="CHEBI:145989"/>
        <dbReference type="ChEBI" id="CHEBI:456216"/>
        <dbReference type="EC" id="2.7.1.71"/>
    </reaction>
</comment>
<dbReference type="GO" id="GO:0009073">
    <property type="term" value="P:aromatic amino acid family biosynthetic process"/>
    <property type="evidence" value="ECO:0007669"/>
    <property type="project" value="UniProtKB-KW"/>
</dbReference>
<proteinExistence type="inferred from homology"/>
<evidence type="ECO:0000313" key="9">
    <source>
        <dbReference type="Proteomes" id="UP000470082"/>
    </source>
</evidence>
<dbReference type="InterPro" id="IPR031322">
    <property type="entry name" value="Shikimate/glucono_kinase"/>
</dbReference>
<reference evidence="8 9" key="1">
    <citation type="submission" date="2019-08" db="EMBL/GenBank/DDBJ databases">
        <title>In-depth cultivation of the pig gut microbiome towards novel bacterial diversity and tailored functional studies.</title>
        <authorList>
            <person name="Wylensek D."/>
            <person name="Hitch T.C.A."/>
            <person name="Clavel T."/>
        </authorList>
    </citation>
    <scope>NUCLEOTIDE SEQUENCE [LARGE SCALE GENOMIC DNA]</scope>
    <source>
        <strain evidence="8 9">LKV-178-WT-2G</strain>
    </source>
</reference>
<dbReference type="EMBL" id="VUMM01000001">
    <property type="protein sequence ID" value="MSS00640.1"/>
    <property type="molecule type" value="Genomic_DNA"/>
</dbReference>
<dbReference type="RefSeq" id="WP_154459114.1">
    <property type="nucleotide sequence ID" value="NZ_VUMM01000001.1"/>
</dbReference>
<dbReference type="CDD" id="cd00464">
    <property type="entry name" value="SK"/>
    <property type="match status" value="1"/>
</dbReference>
<dbReference type="SUPFAM" id="SSF52540">
    <property type="entry name" value="P-loop containing nucleoside triphosphate hydrolases"/>
    <property type="match status" value="1"/>
</dbReference>
<gene>
    <name evidence="7" type="primary">aroK</name>
    <name evidence="8" type="ORF">FYJ50_00665</name>
</gene>
<dbReference type="GO" id="GO:0008652">
    <property type="term" value="P:amino acid biosynthetic process"/>
    <property type="evidence" value="ECO:0007669"/>
    <property type="project" value="UniProtKB-KW"/>
</dbReference>
<evidence type="ECO:0000256" key="7">
    <source>
        <dbReference type="HAMAP-Rule" id="MF_00109"/>
    </source>
</evidence>
<dbReference type="InterPro" id="IPR000623">
    <property type="entry name" value="Shikimate_kinase/TSH1"/>
</dbReference>
<keyword evidence="7" id="KW-0479">Metal-binding</keyword>
<feature type="binding site" evidence="7">
    <location>
        <position position="296"/>
    </location>
    <ligand>
        <name>substrate</name>
    </ligand>
</feature>
<sequence length="408" mass="46293">MKTGLIGNEISEQIFNEFDLSCKRINSYIKSLDFNGIYIDFPNENNCERIDVPSENSKRSNVVDTIIFKNELSYGFNSDYDAFMYCINRHAIDLKDKKVLIIGNNWISKSILPALEDLNVKEIYIVDQNPDADSISYTECYARHLDSQIVIHTGLTGMNPDIDSIPIDIHLFLKCELLIDYVYDPLISKIAQDALQSGIQTITGIELKIAKIKFATEKIKGASIQEKLFQSVLDTYYINQLNIVLIGMPSAGKTTIGKLLETKLHKSFIDMDEIIVQDTHTSIPEIFKRSGEAGFRKLETMTALKLSVLNQKIIGTGGGTIKNKINIDLLKLNGVVIFIDRDLDKLVTYDPNRPLSSSQEAVKKLYEERFPIYQKYADITVKNNDKIEDTVEKIICELNRIVKNKKSV</sequence>
<dbReference type="GO" id="GO:0000287">
    <property type="term" value="F:magnesium ion binding"/>
    <property type="evidence" value="ECO:0007669"/>
    <property type="project" value="UniProtKB-UniRule"/>
</dbReference>
<keyword evidence="7" id="KW-0460">Magnesium</keyword>
<keyword evidence="4 7" id="KW-0418">Kinase</keyword>
<dbReference type="PANTHER" id="PTHR21087">
    <property type="entry name" value="SHIKIMATE KINASE"/>
    <property type="match status" value="1"/>
</dbReference>
<dbReference type="Pfam" id="PF01202">
    <property type="entry name" value="SKI"/>
    <property type="match status" value="1"/>
</dbReference>
<organism evidence="8 9">
    <name type="scientific">Floccifex porci</name>
    <dbReference type="NCBI Taxonomy" id="2606629"/>
    <lineage>
        <taxon>Bacteria</taxon>
        <taxon>Bacillati</taxon>
        <taxon>Bacillota</taxon>
        <taxon>Erysipelotrichia</taxon>
        <taxon>Erysipelotrichales</taxon>
        <taxon>Erysipelotrichaceae</taxon>
        <taxon>Floccifex</taxon>
    </lineage>
</organism>
<evidence type="ECO:0000256" key="3">
    <source>
        <dbReference type="ARBA" id="ARBA00022741"/>
    </source>
</evidence>
<dbReference type="GO" id="GO:0005829">
    <property type="term" value="C:cytosol"/>
    <property type="evidence" value="ECO:0007669"/>
    <property type="project" value="TreeGrafter"/>
</dbReference>
<dbReference type="GO" id="GO:0005524">
    <property type="term" value="F:ATP binding"/>
    <property type="evidence" value="ECO:0007669"/>
    <property type="project" value="UniProtKB-UniRule"/>
</dbReference>
<dbReference type="Gene3D" id="3.40.50.10860">
    <property type="entry name" value="Leucine Dehydrogenase, chain A, domain 1"/>
    <property type="match status" value="1"/>
</dbReference>
<dbReference type="UniPathway" id="UPA00053">
    <property type="reaction ID" value="UER00088"/>
</dbReference>
<evidence type="ECO:0000256" key="4">
    <source>
        <dbReference type="ARBA" id="ARBA00022777"/>
    </source>
</evidence>
<feature type="binding site" evidence="7">
    <location>
        <begin position="250"/>
        <end position="255"/>
    </location>
    <ligand>
        <name>ATP</name>
        <dbReference type="ChEBI" id="CHEBI:30616"/>
    </ligand>
</feature>
<dbReference type="InterPro" id="IPR036291">
    <property type="entry name" value="NAD(P)-bd_dom_sf"/>
</dbReference>
<dbReference type="GO" id="GO:0004765">
    <property type="term" value="F:shikimate kinase activity"/>
    <property type="evidence" value="ECO:0007669"/>
    <property type="project" value="UniProtKB-UniRule"/>
</dbReference>
<dbReference type="HAMAP" id="MF_00109">
    <property type="entry name" value="Shikimate_kinase"/>
    <property type="match status" value="1"/>
</dbReference>
<keyword evidence="1 7" id="KW-0028">Amino-acid biosynthesis</keyword>
<feature type="binding site" evidence="7">
    <location>
        <position position="353"/>
    </location>
    <ligand>
        <name>ATP</name>
        <dbReference type="ChEBI" id="CHEBI:30616"/>
    </ligand>
</feature>
<comment type="subcellular location">
    <subcellularLocation>
        <location evidence="7">Cytoplasm</location>
    </subcellularLocation>
</comment>